<keyword evidence="3" id="KW-0998">Cell outer membrane</keyword>
<evidence type="ECO:0000256" key="4">
    <source>
        <dbReference type="PROSITE-ProRule" id="PRU00473"/>
    </source>
</evidence>
<feature type="region of interest" description="Disordered" evidence="5">
    <location>
        <begin position="169"/>
        <end position="203"/>
    </location>
</feature>
<sequence>MKPRALAPCLLLCLACSAASAQLSGLPAGARLEEEQSAALEDLRLPVAPLAGNALETKSVQGAVTRQAWQVPGTDLSTFQILSPLKEGLAEGGFEPLLECKDRDCGGFGFRYAMDLLPEPAMHVDLGDFRYFLAKRETEQGLEYVALVVSRSSDRGFIHFTGVGQAEPRLATRSRDIDGSSEDSLRPMPRADTYSDTPALPLPSGNGSTLVGTLVQTGRAVLEGLNFETGSSRLTEDDFESLQQLADWMNQNPEIRIVLVGHTDTEGALASNIELSRARAKAVRDRLAQQYGISGTRMVAEGVGYLSPISSNAGESGRTQNRRVEVVLSGPQ</sequence>
<dbReference type="RefSeq" id="WP_093156071.1">
    <property type="nucleotide sequence ID" value="NZ_FNEK01000022.1"/>
</dbReference>
<dbReference type="PRINTS" id="PR01021">
    <property type="entry name" value="OMPADOMAIN"/>
</dbReference>
<dbReference type="Gene3D" id="3.30.1330.60">
    <property type="entry name" value="OmpA-like domain"/>
    <property type="match status" value="1"/>
</dbReference>
<keyword evidence="9" id="KW-1185">Reference proteome</keyword>
<dbReference type="InterPro" id="IPR036737">
    <property type="entry name" value="OmpA-like_sf"/>
</dbReference>
<evidence type="ECO:0000313" key="9">
    <source>
        <dbReference type="Proteomes" id="UP000199382"/>
    </source>
</evidence>
<dbReference type="InterPro" id="IPR050330">
    <property type="entry name" value="Bact_OuterMem_StrucFunc"/>
</dbReference>
<reference evidence="8 9" key="1">
    <citation type="submission" date="2016-10" db="EMBL/GenBank/DDBJ databases">
        <authorList>
            <person name="de Groot N.N."/>
        </authorList>
    </citation>
    <scope>NUCLEOTIDE SEQUENCE [LARGE SCALE GENOMIC DNA]</scope>
    <source>
        <strain evidence="8 9">DSM 25294</strain>
    </source>
</reference>
<keyword evidence="2 4" id="KW-0472">Membrane</keyword>
<evidence type="ECO:0000256" key="3">
    <source>
        <dbReference type="ARBA" id="ARBA00023237"/>
    </source>
</evidence>
<evidence type="ECO:0000256" key="1">
    <source>
        <dbReference type="ARBA" id="ARBA00004442"/>
    </source>
</evidence>
<evidence type="ECO:0000259" key="7">
    <source>
        <dbReference type="PROSITE" id="PS51123"/>
    </source>
</evidence>
<dbReference type="InterPro" id="IPR006664">
    <property type="entry name" value="OMP_bac"/>
</dbReference>
<dbReference type="EMBL" id="FNEK01000022">
    <property type="protein sequence ID" value="SDJ70144.1"/>
    <property type="molecule type" value="Genomic_DNA"/>
</dbReference>
<dbReference type="AlphaFoldDB" id="A0A1G8VVL7"/>
<feature type="domain" description="OmpA-like" evidence="7">
    <location>
        <begin position="214"/>
        <end position="332"/>
    </location>
</feature>
<dbReference type="Proteomes" id="UP000199382">
    <property type="component" value="Unassembled WGS sequence"/>
</dbReference>
<dbReference type="SUPFAM" id="SSF103088">
    <property type="entry name" value="OmpA-like"/>
    <property type="match status" value="1"/>
</dbReference>
<evidence type="ECO:0000256" key="2">
    <source>
        <dbReference type="ARBA" id="ARBA00023136"/>
    </source>
</evidence>
<dbReference type="Pfam" id="PF00691">
    <property type="entry name" value="OmpA"/>
    <property type="match status" value="1"/>
</dbReference>
<evidence type="ECO:0000256" key="6">
    <source>
        <dbReference type="SAM" id="SignalP"/>
    </source>
</evidence>
<gene>
    <name evidence="8" type="ORF">SAMN04488026_102255</name>
</gene>
<keyword evidence="6" id="KW-0732">Signal</keyword>
<feature type="signal peptide" evidence="6">
    <location>
        <begin position="1"/>
        <end position="21"/>
    </location>
</feature>
<dbReference type="OrthoDB" id="9792021at2"/>
<accession>A0A1G8VVL7</accession>
<name>A0A1G8VVL7_9RHOB</name>
<evidence type="ECO:0000313" key="8">
    <source>
        <dbReference type="EMBL" id="SDJ70144.1"/>
    </source>
</evidence>
<proteinExistence type="predicted"/>
<protein>
    <submittedName>
        <fullName evidence="8">OmpA-OmpF porin, OOP family</fullName>
    </submittedName>
</protein>
<dbReference type="PANTHER" id="PTHR30329:SF21">
    <property type="entry name" value="LIPOPROTEIN YIAD-RELATED"/>
    <property type="match status" value="1"/>
</dbReference>
<dbReference type="InterPro" id="IPR006665">
    <property type="entry name" value="OmpA-like"/>
</dbReference>
<dbReference type="GO" id="GO:0009279">
    <property type="term" value="C:cell outer membrane"/>
    <property type="evidence" value="ECO:0007669"/>
    <property type="project" value="UniProtKB-SubCell"/>
</dbReference>
<evidence type="ECO:0000256" key="5">
    <source>
        <dbReference type="SAM" id="MobiDB-lite"/>
    </source>
</evidence>
<organism evidence="8 9">
    <name type="scientific">Aliiruegeria lutimaris</name>
    <dbReference type="NCBI Taxonomy" id="571298"/>
    <lineage>
        <taxon>Bacteria</taxon>
        <taxon>Pseudomonadati</taxon>
        <taxon>Pseudomonadota</taxon>
        <taxon>Alphaproteobacteria</taxon>
        <taxon>Rhodobacterales</taxon>
        <taxon>Roseobacteraceae</taxon>
        <taxon>Aliiruegeria</taxon>
    </lineage>
</organism>
<dbReference type="STRING" id="571298.SAMN04488026_102255"/>
<dbReference type="PANTHER" id="PTHR30329">
    <property type="entry name" value="STATOR ELEMENT OF FLAGELLAR MOTOR COMPLEX"/>
    <property type="match status" value="1"/>
</dbReference>
<dbReference type="CDD" id="cd07185">
    <property type="entry name" value="OmpA_C-like"/>
    <property type="match status" value="1"/>
</dbReference>
<feature type="chain" id="PRO_5011626781" evidence="6">
    <location>
        <begin position="22"/>
        <end position="332"/>
    </location>
</feature>
<comment type="subcellular location">
    <subcellularLocation>
        <location evidence="1">Cell outer membrane</location>
    </subcellularLocation>
</comment>
<dbReference type="PROSITE" id="PS51123">
    <property type="entry name" value="OMPA_2"/>
    <property type="match status" value="1"/>
</dbReference>